<comment type="caution">
    <text evidence="1">The sequence shown here is derived from an EMBL/GenBank/DDBJ whole genome shotgun (WGS) entry which is preliminary data.</text>
</comment>
<accession>A0ABR2HDR2</accession>
<keyword evidence="2" id="KW-1185">Reference proteome</keyword>
<proteinExistence type="predicted"/>
<name>A0ABR2HDR2_9EUKA</name>
<dbReference type="EMBL" id="JAPFFF010000031">
    <property type="protein sequence ID" value="KAK8845149.1"/>
    <property type="molecule type" value="Genomic_DNA"/>
</dbReference>
<evidence type="ECO:0000313" key="1">
    <source>
        <dbReference type="EMBL" id="KAK8845149.1"/>
    </source>
</evidence>
<dbReference type="Proteomes" id="UP001470230">
    <property type="component" value="Unassembled WGS sequence"/>
</dbReference>
<evidence type="ECO:0000313" key="2">
    <source>
        <dbReference type="Proteomes" id="UP001470230"/>
    </source>
</evidence>
<gene>
    <name evidence="1" type="ORF">M9Y10_021331</name>
</gene>
<reference evidence="1 2" key="1">
    <citation type="submission" date="2024-04" db="EMBL/GenBank/DDBJ databases">
        <title>Tritrichomonas musculus Genome.</title>
        <authorList>
            <person name="Alves-Ferreira E."/>
            <person name="Grigg M."/>
            <person name="Lorenzi H."/>
            <person name="Galac M."/>
        </authorList>
    </citation>
    <scope>NUCLEOTIDE SEQUENCE [LARGE SCALE GENOMIC DNA]</scope>
    <source>
        <strain evidence="1 2">EAF2021</strain>
    </source>
</reference>
<protein>
    <submittedName>
        <fullName evidence="1">Uncharacterized protein</fullName>
    </submittedName>
</protein>
<organism evidence="1 2">
    <name type="scientific">Tritrichomonas musculus</name>
    <dbReference type="NCBI Taxonomy" id="1915356"/>
    <lineage>
        <taxon>Eukaryota</taxon>
        <taxon>Metamonada</taxon>
        <taxon>Parabasalia</taxon>
        <taxon>Tritrichomonadida</taxon>
        <taxon>Tritrichomonadidae</taxon>
        <taxon>Tritrichomonas</taxon>
    </lineage>
</organism>
<sequence>MSDTGLIVLDGVEQEYHKQIDYHINIDIDIPHKEYENVKDINVNINVNFNEKNNDYSYHQIFNVTLSKLFFYFIEMSSLLSKLSKSEILSLPRFNKYKSYTVKDLKLVLKKNIKELGIDFRGVRVSDYVKKYKEIEKKRRYDDDDELFNRMLSLKRQQQKQRQSHEHYKQSLKENALFERSLMSMGDVYTLPKPSEDKQYIESLMNIDTGYTTSKTDERRHYEENVNDKSRYQQEIKRMMIAAKNHESFEVKIGDDSEIQYAFTQVLRNMR</sequence>